<comment type="caution">
    <text evidence="2">The sequence shown here is derived from an EMBL/GenBank/DDBJ whole genome shotgun (WGS) entry which is preliminary data.</text>
</comment>
<gene>
    <name evidence="2" type="ORF">GGQ97_002198</name>
</gene>
<dbReference type="Gene3D" id="3.10.450.50">
    <property type="match status" value="1"/>
</dbReference>
<reference evidence="2 3" key="1">
    <citation type="submission" date="2020-03" db="EMBL/GenBank/DDBJ databases">
        <title>Genomic Encyclopedia of Type Strains, Phase IV (KMG-IV): sequencing the most valuable type-strain genomes for metagenomic binning, comparative biology and taxonomic classification.</title>
        <authorList>
            <person name="Goeker M."/>
        </authorList>
    </citation>
    <scope>NUCLEOTIDE SEQUENCE [LARGE SCALE GENOMIC DNA]</scope>
    <source>
        <strain evidence="2 3">DSM 16846</strain>
    </source>
</reference>
<protein>
    <recommendedName>
        <fullName evidence="1">DUF4440 domain-containing protein</fullName>
    </recommendedName>
</protein>
<dbReference type="EMBL" id="JAATJC010000001">
    <property type="protein sequence ID" value="NJC06405.1"/>
    <property type="molecule type" value="Genomic_DNA"/>
</dbReference>
<dbReference type="AlphaFoldDB" id="A0A7X5Y7R7"/>
<dbReference type="InterPro" id="IPR027843">
    <property type="entry name" value="DUF4440"/>
</dbReference>
<feature type="domain" description="DUF4440" evidence="1">
    <location>
        <begin position="9"/>
        <end position="119"/>
    </location>
</feature>
<dbReference type="InterPro" id="IPR032710">
    <property type="entry name" value="NTF2-like_dom_sf"/>
</dbReference>
<evidence type="ECO:0000313" key="3">
    <source>
        <dbReference type="Proteomes" id="UP000558192"/>
    </source>
</evidence>
<dbReference type="Pfam" id="PF14534">
    <property type="entry name" value="DUF4440"/>
    <property type="match status" value="1"/>
</dbReference>
<dbReference type="RefSeq" id="WP_168069596.1">
    <property type="nucleotide sequence ID" value="NZ_JAATJC010000001.1"/>
</dbReference>
<dbReference type="SUPFAM" id="SSF54427">
    <property type="entry name" value="NTF2-like"/>
    <property type="match status" value="1"/>
</dbReference>
<name>A0A7X5Y7R7_9SPHN</name>
<organism evidence="2 3">
    <name type="scientific">Sphingomonas kaistensis</name>
    <dbReference type="NCBI Taxonomy" id="298708"/>
    <lineage>
        <taxon>Bacteria</taxon>
        <taxon>Pseudomonadati</taxon>
        <taxon>Pseudomonadota</taxon>
        <taxon>Alphaproteobacteria</taxon>
        <taxon>Sphingomonadales</taxon>
        <taxon>Sphingomonadaceae</taxon>
        <taxon>Sphingomonas</taxon>
    </lineage>
</organism>
<keyword evidence="3" id="KW-1185">Reference proteome</keyword>
<sequence length="144" mass="16288">MASEGNVRIEALEHQLMRAWLEGDRKAMKKLLSGRFRLVVGAKSPVLLDRKSMIEAAGTGWRLNGYRVGNSVYSRTIGPSALFAAELELKIEIDGVDLSGSWWMADYWRRSGIAQRWQLADRQLARIDDGSPFPDAVRGLQLWR</sequence>
<dbReference type="Proteomes" id="UP000558192">
    <property type="component" value="Unassembled WGS sequence"/>
</dbReference>
<proteinExistence type="predicted"/>
<accession>A0A7X5Y7R7</accession>
<evidence type="ECO:0000313" key="2">
    <source>
        <dbReference type="EMBL" id="NJC06405.1"/>
    </source>
</evidence>
<evidence type="ECO:0000259" key="1">
    <source>
        <dbReference type="Pfam" id="PF14534"/>
    </source>
</evidence>